<dbReference type="GO" id="GO:0004525">
    <property type="term" value="F:ribonuclease III activity"/>
    <property type="evidence" value="ECO:0007669"/>
    <property type="project" value="InterPro"/>
</dbReference>
<evidence type="ECO:0000256" key="4">
    <source>
        <dbReference type="ARBA" id="ARBA00022721"/>
    </source>
</evidence>
<evidence type="ECO:0000256" key="6">
    <source>
        <dbReference type="ARBA" id="ARBA00022737"/>
    </source>
</evidence>
<dbReference type="PROSITE" id="PS50821">
    <property type="entry name" value="PAZ"/>
    <property type="match status" value="1"/>
</dbReference>
<dbReference type="SMART" id="SM00535">
    <property type="entry name" value="RIBOc"/>
    <property type="match status" value="2"/>
</dbReference>
<feature type="domain" description="Dicer dsRNA-binding fold" evidence="24">
    <location>
        <begin position="619"/>
        <end position="710"/>
    </location>
</feature>
<feature type="domain" description="RNase III" evidence="20">
    <location>
        <begin position="1030"/>
        <end position="1173"/>
    </location>
</feature>
<dbReference type="PROSITE" id="PS51194">
    <property type="entry name" value="HELICASE_CTER"/>
    <property type="match status" value="1"/>
</dbReference>
<dbReference type="PROSITE" id="PS51192">
    <property type="entry name" value="HELICASE_ATP_BIND_1"/>
    <property type="match status" value="1"/>
</dbReference>
<keyword evidence="11" id="KW-0067">ATP-binding</keyword>
<dbReference type="Pfam" id="PF00271">
    <property type="entry name" value="Helicase_C"/>
    <property type="match status" value="1"/>
</dbReference>
<feature type="domain" description="Helicase ATP-binding" evidence="22">
    <location>
        <begin position="100"/>
        <end position="282"/>
    </location>
</feature>
<evidence type="ECO:0000313" key="26">
    <source>
        <dbReference type="Proteomes" id="UP000800097"/>
    </source>
</evidence>
<evidence type="ECO:0000313" key="25">
    <source>
        <dbReference type="EMBL" id="KAF2273547.1"/>
    </source>
</evidence>
<evidence type="ECO:0000259" key="20">
    <source>
        <dbReference type="PROSITE" id="PS50142"/>
    </source>
</evidence>
<evidence type="ECO:0000256" key="9">
    <source>
        <dbReference type="ARBA" id="ARBA00022806"/>
    </source>
</evidence>
<dbReference type="SUPFAM" id="SSF69065">
    <property type="entry name" value="RNase III domain-like"/>
    <property type="match status" value="2"/>
</dbReference>
<dbReference type="EMBL" id="ML986509">
    <property type="protein sequence ID" value="KAF2273547.1"/>
    <property type="molecule type" value="Genomic_DNA"/>
</dbReference>
<evidence type="ECO:0000256" key="15">
    <source>
        <dbReference type="ARBA" id="ARBA00023211"/>
    </source>
</evidence>
<keyword evidence="18" id="KW-0175">Coiled coil</keyword>
<dbReference type="OrthoDB" id="416741at2759"/>
<name>A0A6A6JBB4_WESOR</name>
<dbReference type="SUPFAM" id="SSF52540">
    <property type="entry name" value="P-loop containing nucleoside triphosphate hydrolases"/>
    <property type="match status" value="1"/>
</dbReference>
<evidence type="ECO:0000256" key="2">
    <source>
        <dbReference type="ARBA" id="ARBA00001946"/>
    </source>
</evidence>
<dbReference type="PANTHER" id="PTHR14950">
    <property type="entry name" value="DICER-RELATED"/>
    <property type="match status" value="1"/>
</dbReference>
<dbReference type="InterPro" id="IPR000999">
    <property type="entry name" value="RNase_III_dom"/>
</dbReference>
<evidence type="ECO:0000256" key="1">
    <source>
        <dbReference type="ARBA" id="ARBA00001936"/>
    </source>
</evidence>
<feature type="coiled-coil region" evidence="18">
    <location>
        <begin position="379"/>
        <end position="406"/>
    </location>
</feature>
<dbReference type="GO" id="GO:0005737">
    <property type="term" value="C:cytoplasm"/>
    <property type="evidence" value="ECO:0007669"/>
    <property type="project" value="TreeGrafter"/>
</dbReference>
<evidence type="ECO:0000256" key="7">
    <source>
        <dbReference type="ARBA" id="ARBA00022741"/>
    </source>
</evidence>
<evidence type="ECO:0000256" key="19">
    <source>
        <dbReference type="SAM" id="MobiDB-lite"/>
    </source>
</evidence>
<evidence type="ECO:0000256" key="17">
    <source>
        <dbReference type="PROSITE-ProRule" id="PRU00657"/>
    </source>
</evidence>
<evidence type="ECO:0000259" key="23">
    <source>
        <dbReference type="PROSITE" id="PS51194"/>
    </source>
</evidence>
<keyword evidence="12" id="KW-0460">Magnesium</keyword>
<keyword evidence="8" id="KW-0378">Hydrolase</keyword>
<keyword evidence="14" id="KW-0051">Antiviral defense</keyword>
<keyword evidence="15" id="KW-0464">Manganese</keyword>
<dbReference type="PROSITE" id="PS51327">
    <property type="entry name" value="DICER_DSRBF"/>
    <property type="match status" value="1"/>
</dbReference>
<gene>
    <name evidence="25" type="ORF">EI97DRAFT_383230</name>
</gene>
<protein>
    <recommendedName>
        <fullName evidence="3">Dicer-like protein 1</fullName>
    </recommendedName>
</protein>
<dbReference type="GeneID" id="54549074"/>
<comment type="similarity">
    <text evidence="16 17">Belongs to the helicase family. Dicer subfamily.</text>
</comment>
<comment type="cofactor">
    <cofactor evidence="2">
        <name>Mg(2+)</name>
        <dbReference type="ChEBI" id="CHEBI:18420"/>
    </cofactor>
</comment>
<dbReference type="GO" id="GO:0004386">
    <property type="term" value="F:helicase activity"/>
    <property type="evidence" value="ECO:0007669"/>
    <property type="project" value="UniProtKB-KW"/>
</dbReference>
<keyword evidence="5" id="KW-0479">Metal-binding</keyword>
<keyword evidence="9" id="KW-0347">Helicase</keyword>
<evidence type="ECO:0000256" key="3">
    <source>
        <dbReference type="ARBA" id="ARBA00020797"/>
    </source>
</evidence>
<dbReference type="Pfam" id="PF00636">
    <property type="entry name" value="Ribonuclease_3"/>
    <property type="match status" value="2"/>
</dbReference>
<dbReference type="GO" id="GO:0050688">
    <property type="term" value="P:regulation of defense response to virus"/>
    <property type="evidence" value="ECO:0007669"/>
    <property type="project" value="UniProtKB-KW"/>
</dbReference>
<dbReference type="GO" id="GO:0005634">
    <property type="term" value="C:nucleus"/>
    <property type="evidence" value="ECO:0007669"/>
    <property type="project" value="TreeGrafter"/>
</dbReference>
<dbReference type="CDD" id="cd18034">
    <property type="entry name" value="DEXHc_dicer"/>
    <property type="match status" value="1"/>
</dbReference>
<reference evidence="25" key="1">
    <citation type="journal article" date="2020" name="Stud. Mycol.">
        <title>101 Dothideomycetes genomes: a test case for predicting lifestyles and emergence of pathogens.</title>
        <authorList>
            <person name="Haridas S."/>
            <person name="Albert R."/>
            <person name="Binder M."/>
            <person name="Bloem J."/>
            <person name="Labutti K."/>
            <person name="Salamov A."/>
            <person name="Andreopoulos B."/>
            <person name="Baker S."/>
            <person name="Barry K."/>
            <person name="Bills G."/>
            <person name="Bluhm B."/>
            <person name="Cannon C."/>
            <person name="Castanera R."/>
            <person name="Culley D."/>
            <person name="Daum C."/>
            <person name="Ezra D."/>
            <person name="Gonzalez J."/>
            <person name="Henrissat B."/>
            <person name="Kuo A."/>
            <person name="Liang C."/>
            <person name="Lipzen A."/>
            <person name="Lutzoni F."/>
            <person name="Magnuson J."/>
            <person name="Mondo S."/>
            <person name="Nolan M."/>
            <person name="Ohm R."/>
            <person name="Pangilinan J."/>
            <person name="Park H.-J."/>
            <person name="Ramirez L."/>
            <person name="Alfaro M."/>
            <person name="Sun H."/>
            <person name="Tritt A."/>
            <person name="Yoshinaga Y."/>
            <person name="Zwiers L.-H."/>
            <person name="Turgeon B."/>
            <person name="Goodwin S."/>
            <person name="Spatafora J."/>
            <person name="Crous P."/>
            <person name="Grigoriev I."/>
        </authorList>
    </citation>
    <scope>NUCLEOTIDE SEQUENCE</scope>
    <source>
        <strain evidence="25">CBS 379.55</strain>
    </source>
</reference>
<keyword evidence="6" id="KW-0677">Repeat</keyword>
<dbReference type="InterPro" id="IPR056755">
    <property type="entry name" value="DSRM_2"/>
</dbReference>
<keyword evidence="10" id="KW-0862">Zinc</keyword>
<evidence type="ECO:0000256" key="11">
    <source>
        <dbReference type="ARBA" id="ARBA00022840"/>
    </source>
</evidence>
<dbReference type="InterPro" id="IPR006935">
    <property type="entry name" value="Helicase/UvrB_N"/>
</dbReference>
<evidence type="ECO:0000259" key="21">
    <source>
        <dbReference type="PROSITE" id="PS50821"/>
    </source>
</evidence>
<feature type="domain" description="PAZ" evidence="21">
    <location>
        <begin position="857"/>
        <end position="990"/>
    </location>
</feature>
<dbReference type="GO" id="GO:0051607">
    <property type="term" value="P:defense response to virus"/>
    <property type="evidence" value="ECO:0007669"/>
    <property type="project" value="UniProtKB-KW"/>
</dbReference>
<dbReference type="InterPro" id="IPR027417">
    <property type="entry name" value="P-loop_NTPase"/>
</dbReference>
<accession>A0A6A6JBB4</accession>
<keyword evidence="7" id="KW-0547">Nucleotide-binding</keyword>
<dbReference type="Gene3D" id="1.10.1520.10">
    <property type="entry name" value="Ribonuclease III domain"/>
    <property type="match status" value="2"/>
</dbReference>
<evidence type="ECO:0000259" key="22">
    <source>
        <dbReference type="PROSITE" id="PS51192"/>
    </source>
</evidence>
<evidence type="ECO:0000256" key="12">
    <source>
        <dbReference type="ARBA" id="ARBA00022842"/>
    </source>
</evidence>
<dbReference type="InterPro" id="IPR038248">
    <property type="entry name" value="Dicer_dimer_sf"/>
</dbReference>
<dbReference type="InterPro" id="IPR001650">
    <property type="entry name" value="Helicase_C-like"/>
</dbReference>
<dbReference type="PROSITE" id="PS50142">
    <property type="entry name" value="RNASE_3_2"/>
    <property type="match status" value="2"/>
</dbReference>
<dbReference type="CDD" id="cd00593">
    <property type="entry name" value="RIBOc"/>
    <property type="match status" value="2"/>
</dbReference>
<comment type="cofactor">
    <cofactor evidence="1">
        <name>Mn(2+)</name>
        <dbReference type="ChEBI" id="CHEBI:29035"/>
    </cofactor>
</comment>
<keyword evidence="13 17" id="KW-0694">RNA-binding</keyword>
<dbReference type="Pfam" id="PF04851">
    <property type="entry name" value="ResIII"/>
    <property type="match status" value="1"/>
</dbReference>
<dbReference type="PANTHER" id="PTHR14950:SF62">
    <property type="entry name" value="DICER-LIKE PROTEIN 1"/>
    <property type="match status" value="1"/>
</dbReference>
<dbReference type="InterPro" id="IPR036389">
    <property type="entry name" value="RNase_III_sf"/>
</dbReference>
<dbReference type="SMART" id="SM00490">
    <property type="entry name" value="HELICc"/>
    <property type="match status" value="1"/>
</dbReference>
<evidence type="ECO:0000256" key="13">
    <source>
        <dbReference type="ARBA" id="ARBA00022884"/>
    </source>
</evidence>
<feature type="domain" description="Helicase C-terminal" evidence="23">
    <location>
        <begin position="428"/>
        <end position="596"/>
    </location>
</feature>
<keyword evidence="4" id="KW-0930">Antiviral protein</keyword>
<dbReference type="InterPro" id="IPR005034">
    <property type="entry name" value="Dicer_dimerisation"/>
</dbReference>
<proteinExistence type="inferred from homology"/>
<evidence type="ECO:0000256" key="16">
    <source>
        <dbReference type="ARBA" id="ARBA00035116"/>
    </source>
</evidence>
<evidence type="ECO:0000256" key="14">
    <source>
        <dbReference type="ARBA" id="ARBA00023118"/>
    </source>
</evidence>
<dbReference type="GO" id="GO:0030422">
    <property type="term" value="P:siRNA processing"/>
    <property type="evidence" value="ECO:0007669"/>
    <property type="project" value="TreeGrafter"/>
</dbReference>
<dbReference type="GO" id="GO:0005524">
    <property type="term" value="F:ATP binding"/>
    <property type="evidence" value="ECO:0007669"/>
    <property type="project" value="UniProtKB-KW"/>
</dbReference>
<dbReference type="GO" id="GO:0003677">
    <property type="term" value="F:DNA binding"/>
    <property type="evidence" value="ECO:0007669"/>
    <property type="project" value="InterPro"/>
</dbReference>
<evidence type="ECO:0000259" key="24">
    <source>
        <dbReference type="PROSITE" id="PS51327"/>
    </source>
</evidence>
<dbReference type="Proteomes" id="UP000800097">
    <property type="component" value="Unassembled WGS sequence"/>
</dbReference>
<evidence type="ECO:0000256" key="5">
    <source>
        <dbReference type="ARBA" id="ARBA00022723"/>
    </source>
</evidence>
<dbReference type="Gene3D" id="3.40.50.300">
    <property type="entry name" value="P-loop containing nucleotide triphosphate hydrolases"/>
    <property type="match status" value="2"/>
</dbReference>
<sequence length="1574" mass="179607">MSSGDEYATPHSDPHETDSDSDQDADLDVAHGASTSAEVRRAQNAAFELFAATKTEEITEKVVKEAIKSSKDEELSIRDILAKQENIAKITNPRDYQTELFQRAKEENIIAVLDTGTGKTHIATLLLRHILDKELEDRAKGAPHKIAFFLVNSVNLVFQQSNVLQCGLDHKVQPICGSMGPSLWSKTTWEKYFESNMVIVCTAQVLYECMMHSFMNIRRINLLIFDEAHHAKSDHPFARIIKDYYLCEPDPAQRPRVFGMTASPVDANVDVQQAARELEALLHCKIATTSDMTLLANHITRPNEQVALYDKLQPPFRTPFHEELKKRYGDIPVFRKLFTNAEIIASELGPWASDYYWTFAFSEQEAAKTEARVQRQFHKEQEEDTVKKLDEDIAQLQEAAKFVQSLEFRPPTPTAEDLSSKVLVLHGWLHLYYCKTAEARCIVFVERRSTARLLNTIFTYLGDPNLHNDILVGSTSRLSDENVSLKAQVMTVAKFRRGDLNCLFATSVAEEGLDIPQCNLVVRFDLYKTMIAYVQSRGRARHKNSKYLHMLERDNLAHRTTLANALHSEQLMRNFCNGLSSDRLLDDDNEQIAKLLANDQGFPAYTEPTSGAKLTFRSSLAVLAHFVATLPTTNQEVALQPTYVVDRDAGKFVCEVILPECSPIISMRGHPQRRKALARCSAAFQMCLELRRKGFLDESFLSTLKRKLPAMRNALLAISAKKKDQYPMRIKPEYWNYGFDTIPKRFYLTVLDARNGLERPHQPIGLVTRQPFPQLPQFPIYLPNGTPSDIVSLPMTTAFEATKEKLELFTKLTLQVYSEIFAKVFEYDEAKMSYWIVPLDADKTKGLSGSEDPESLVDWDQVREICDKGEYRWTPEMSHEFLADKYIVDPNDGGRRFYSKCVAPQYKATDPVPGDAPAYKYMESILDYSISLWAKSRVKWQNVWDRSQPVVEVEKIPFRRNFLAHVEKDENEVLKNPIAYVCPQPLRISALTTRFVAMCYVFPAIIHRFEAYLTALDACKRLDLRVGPGLALEALTKDSENTEEHGVEQVRFKSGMGPNYERLEFMGDCFLKMATSISTFVQQPDESEFEFHVRRMCMLCNKNLFRAAMKYNLYEYVRSMAFSRRTWYPEGLKLTKGKGMKRTGPNVIKHQLGDKTIADVCEAFIGAAFMEHNKREKWEPQTWDEVVKAVKILVDSEDHLMEKFSDYYTAYEKPKYQLAEATASQLDLAEKIEKVHPYHFKYPRLLRSAFIHPSQAFMWEKIPNYQRLEFLGDALLDQVFIMHMFYKYPTKDPHWLTEHKSPMVSNKFLGALCVSLGFHTHIRQNNAALTSQIKDYVTEVQEAASEAEKTGAVDYWTRVGTEPPKCLADVVEAYVAAMFVDSEFDFRVVQTFFDMHIRRFFEDMTLYDHFADSHPVTRLQHLIAVNFGCRNWRQDYRTQESVIPGQPNQVIAMVQVHCQVRFWATGVSIRYAKIKTAKQAVEALEGLPVFEFKRRFGCDCVDEVGADVLVGEADGDGEEGMEGVQVEVDGECGGNGKFGSEVEGMEVREGSRARMEVIADEAAVAAAASAIDLE</sequence>
<dbReference type="PROSITE" id="PS00517">
    <property type="entry name" value="RNASE_3_1"/>
    <property type="match status" value="1"/>
</dbReference>
<dbReference type="GO" id="GO:0046872">
    <property type="term" value="F:metal ion binding"/>
    <property type="evidence" value="ECO:0007669"/>
    <property type="project" value="UniProtKB-KW"/>
</dbReference>
<dbReference type="FunFam" id="3.40.50.300:FF:000628">
    <property type="entry name" value="Endoribonuclease Dicer"/>
    <property type="match status" value="1"/>
</dbReference>
<dbReference type="Gene3D" id="3.30.160.380">
    <property type="entry name" value="Dicer dimerisation domain"/>
    <property type="match status" value="1"/>
</dbReference>
<dbReference type="InterPro" id="IPR003100">
    <property type="entry name" value="PAZ_dom"/>
</dbReference>
<dbReference type="InterPro" id="IPR014001">
    <property type="entry name" value="Helicase_ATP-bd"/>
</dbReference>
<dbReference type="RefSeq" id="XP_033651086.1">
    <property type="nucleotide sequence ID" value="XM_033795899.1"/>
</dbReference>
<evidence type="ECO:0000256" key="18">
    <source>
        <dbReference type="SAM" id="Coils"/>
    </source>
</evidence>
<feature type="region of interest" description="Disordered" evidence="19">
    <location>
        <begin position="1"/>
        <end position="38"/>
    </location>
</feature>
<keyword evidence="26" id="KW-1185">Reference proteome</keyword>
<evidence type="ECO:0000256" key="10">
    <source>
        <dbReference type="ARBA" id="ARBA00022833"/>
    </source>
</evidence>
<feature type="domain" description="RNase III" evidence="20">
    <location>
        <begin position="1229"/>
        <end position="1383"/>
    </location>
</feature>
<dbReference type="SMART" id="SM00487">
    <property type="entry name" value="DEXDc"/>
    <property type="match status" value="1"/>
</dbReference>
<organism evidence="25 26">
    <name type="scientific">Westerdykella ornata</name>
    <dbReference type="NCBI Taxonomy" id="318751"/>
    <lineage>
        <taxon>Eukaryota</taxon>
        <taxon>Fungi</taxon>
        <taxon>Dikarya</taxon>
        <taxon>Ascomycota</taxon>
        <taxon>Pezizomycotina</taxon>
        <taxon>Dothideomycetes</taxon>
        <taxon>Pleosporomycetidae</taxon>
        <taxon>Pleosporales</taxon>
        <taxon>Sporormiaceae</taxon>
        <taxon>Westerdykella</taxon>
    </lineage>
</organism>
<dbReference type="FunFam" id="1.10.1520.10:FF:000015">
    <property type="entry name" value="Dicer-like protein 1"/>
    <property type="match status" value="1"/>
</dbReference>
<evidence type="ECO:0000256" key="8">
    <source>
        <dbReference type="ARBA" id="ARBA00022801"/>
    </source>
</evidence>
<dbReference type="Pfam" id="PF24995">
    <property type="entry name" value="DSRM_2"/>
    <property type="match status" value="1"/>
</dbReference>
<dbReference type="GO" id="GO:0003723">
    <property type="term" value="F:RNA binding"/>
    <property type="evidence" value="ECO:0007669"/>
    <property type="project" value="UniProtKB-UniRule"/>
</dbReference>
<dbReference type="Pfam" id="PF03368">
    <property type="entry name" value="Dicer_dimer"/>
    <property type="match status" value="1"/>
</dbReference>